<dbReference type="InterPro" id="IPR054465">
    <property type="entry name" value="Integrase_p58-like_C"/>
</dbReference>
<dbReference type="PANTHER" id="PTHR37984:SF15">
    <property type="entry name" value="INTEGRASE CATALYTIC DOMAIN-CONTAINING PROTEIN"/>
    <property type="match status" value="1"/>
</dbReference>
<proteinExistence type="predicted"/>
<dbReference type="GO" id="GO:0003964">
    <property type="term" value="F:RNA-directed DNA polymerase activity"/>
    <property type="evidence" value="ECO:0007669"/>
    <property type="project" value="UniProtKB-EC"/>
</dbReference>
<dbReference type="Pfam" id="PF22938">
    <property type="entry name" value="Integrase_p58_C"/>
    <property type="match status" value="1"/>
</dbReference>
<dbReference type="InterPro" id="IPR036397">
    <property type="entry name" value="RNaseH_sf"/>
</dbReference>
<dbReference type="PROSITE" id="PS50994">
    <property type="entry name" value="INTEGRASE"/>
    <property type="match status" value="1"/>
</dbReference>
<name>A0AAE1HLV3_9NEOP</name>
<evidence type="ECO:0000313" key="4">
    <source>
        <dbReference type="EMBL" id="KAK3923558.1"/>
    </source>
</evidence>
<dbReference type="EC" id="2.7.7.49" evidence="1"/>
<organism evidence="4 5">
    <name type="scientific">Frankliniella fusca</name>
    <dbReference type="NCBI Taxonomy" id="407009"/>
    <lineage>
        <taxon>Eukaryota</taxon>
        <taxon>Metazoa</taxon>
        <taxon>Ecdysozoa</taxon>
        <taxon>Arthropoda</taxon>
        <taxon>Hexapoda</taxon>
        <taxon>Insecta</taxon>
        <taxon>Pterygota</taxon>
        <taxon>Neoptera</taxon>
        <taxon>Paraneoptera</taxon>
        <taxon>Thysanoptera</taxon>
        <taxon>Terebrantia</taxon>
        <taxon>Thripoidea</taxon>
        <taxon>Thripidae</taxon>
        <taxon>Frankliniella</taxon>
    </lineage>
</organism>
<dbReference type="InterPro" id="IPR050951">
    <property type="entry name" value="Retrovirus_Pol_polyprotein"/>
</dbReference>
<dbReference type="Gene3D" id="1.10.340.70">
    <property type="match status" value="1"/>
</dbReference>
<protein>
    <recommendedName>
        <fullName evidence="1">RNA-directed DNA polymerase</fullName>
        <ecNumber evidence="1">2.7.7.49</ecNumber>
    </recommendedName>
</protein>
<feature type="domain" description="Integrase catalytic" evidence="3">
    <location>
        <begin position="747"/>
        <end position="916"/>
    </location>
</feature>
<dbReference type="AlphaFoldDB" id="A0AAE1HLV3"/>
<evidence type="ECO:0000259" key="3">
    <source>
        <dbReference type="PROSITE" id="PS50994"/>
    </source>
</evidence>
<reference evidence="4" key="1">
    <citation type="submission" date="2021-07" db="EMBL/GenBank/DDBJ databases">
        <authorList>
            <person name="Catto M.A."/>
            <person name="Jacobson A."/>
            <person name="Kennedy G."/>
            <person name="Labadie P."/>
            <person name="Hunt B.G."/>
            <person name="Srinivasan R."/>
        </authorList>
    </citation>
    <scope>NUCLEOTIDE SEQUENCE</scope>
    <source>
        <strain evidence="4">PL_HMW_Pooled</strain>
        <tissue evidence="4">Head</tissue>
    </source>
</reference>
<dbReference type="InterPro" id="IPR012337">
    <property type="entry name" value="RNaseH-like_sf"/>
</dbReference>
<dbReference type="FunFam" id="1.10.340.70:FF:000001">
    <property type="entry name" value="Retrovirus-related Pol polyprotein from transposon gypsy-like Protein"/>
    <property type="match status" value="1"/>
</dbReference>
<dbReference type="GO" id="GO:0003676">
    <property type="term" value="F:nucleic acid binding"/>
    <property type="evidence" value="ECO:0007669"/>
    <property type="project" value="InterPro"/>
</dbReference>
<evidence type="ECO:0000313" key="5">
    <source>
        <dbReference type="Proteomes" id="UP001219518"/>
    </source>
</evidence>
<dbReference type="Gene3D" id="3.30.420.10">
    <property type="entry name" value="Ribonuclease H-like superfamily/Ribonuclease H"/>
    <property type="match status" value="1"/>
</dbReference>
<feature type="compositionally biased region" description="Basic and acidic residues" evidence="2">
    <location>
        <begin position="32"/>
        <end position="66"/>
    </location>
</feature>
<accession>A0AAE1HLV3</accession>
<dbReference type="Pfam" id="PF17921">
    <property type="entry name" value="Integrase_H2C2"/>
    <property type="match status" value="1"/>
</dbReference>
<dbReference type="SUPFAM" id="SSF53098">
    <property type="entry name" value="Ribonuclease H-like"/>
    <property type="match status" value="1"/>
</dbReference>
<keyword evidence="5" id="KW-1185">Reference proteome</keyword>
<dbReference type="InterPro" id="IPR049012">
    <property type="entry name" value="Mutator_transp_dom"/>
</dbReference>
<dbReference type="Proteomes" id="UP001219518">
    <property type="component" value="Unassembled WGS sequence"/>
</dbReference>
<dbReference type="FunFam" id="3.30.420.10:FF:000032">
    <property type="entry name" value="Retrovirus-related Pol polyprotein from transposon 297-like Protein"/>
    <property type="match status" value="1"/>
</dbReference>
<evidence type="ECO:0000256" key="2">
    <source>
        <dbReference type="SAM" id="MobiDB-lite"/>
    </source>
</evidence>
<feature type="compositionally biased region" description="Basic residues" evidence="2">
    <location>
        <begin position="8"/>
        <end position="31"/>
    </location>
</feature>
<feature type="region of interest" description="Disordered" evidence="2">
    <location>
        <begin position="1"/>
        <end position="66"/>
    </location>
</feature>
<dbReference type="PANTHER" id="PTHR37984">
    <property type="entry name" value="PROTEIN CBG26694"/>
    <property type="match status" value="1"/>
</dbReference>
<dbReference type="InterPro" id="IPR041588">
    <property type="entry name" value="Integrase_H2C2"/>
</dbReference>
<evidence type="ECO:0000256" key="1">
    <source>
        <dbReference type="ARBA" id="ARBA00012493"/>
    </source>
</evidence>
<sequence>MARGKGPSGKRAKIRPRKGPGNRHVLSKRLIRAQEQRENSREEQPERPSSASERKLDDPDAEVNPKRESWSGLRVVDIDKIFRDILEHAACRRCRGKLSITEQKHVGLSSLYYYSCERCGDLKKFRNCDGVDQEGPYESEANRRFIYASQVLGYRYEGMKKICAIMDFPPPVNINLYRAAVDKIHQATSDVSQINMRTAAKQEAELTDSNDLTVSGDGTWQKRGYSSKNGVVTLVGVKTGKALDFEVMTTVCYGCSNYRGPTEGDEYEEWKKSHREECTVNHEGSSGLMEPVGMLRMFSRSEARNGVRYIECTGHVQKRMGTRLRALKKAMRGQKLSDGKTIGGAGRLTDKRIDQLSTYYGNAIRAAKDINSMRKSVWAIFHHYRPFVEKEIQTKLVTDAVTDEPMGEGIGTFESSGNTQGLDLGGQGHTQSRVVLETQVADQAVLSGSKGTSEKGSLNKRGQLPGETKLGLFISNPAFGNKVSRLPLGVIAQSGVIPCLTAPLSITMQNLGDKCVTIPKYAVLGEVFILHPDKYEQEFNTNFQEEEEVDEGMDTDETVQVNVINHDTTPFSDAEINTIPNLPAIGENEPLPKDLQDLVERVIPDGLSPRDIRKAQLLDADIMPIMVAVQDQRKPEFQEIAQNGHKTRSLWYQFNSLVIEGGILYRKFEHPSGKKEKEELQLILPDKLVKPTVKTYHEQLGVGNHFGVSKTLAYIKRFFWWPGMIEDTYEVISQCGICAKFKGPTHQTKVPLKLFQEGVLHGRWHVDICGPINPKSKEGFEYILVAVEAFSGWPVVVPLYKQTADEVAQALITHVFSICGAPQSLLTDQGKAFDSTLFQEIMELYQIKKLRTTAFHPATNGKAERWIKTLKQHLMILVEQDRENWPKYLPFIAQAYRNLPHSSHKFSPYEVMFGAAMRSPLDLDRGSPPQNEEMHKMYPFWVRKTMQDIHEAVAHMSKKAAKRMKAYYDRNATLSPFLEGDLVYLYYPRRVKGISAKLITRWEGPYRIISLINDCNARIERVDNPSKKLIVHIDRLARCPAPDTAVNKQDDMRNAWLLFIE</sequence>
<dbReference type="EMBL" id="JAHWGI010001147">
    <property type="protein sequence ID" value="KAK3923558.1"/>
    <property type="molecule type" value="Genomic_DNA"/>
</dbReference>
<reference evidence="4" key="2">
    <citation type="journal article" date="2023" name="BMC Genomics">
        <title>Pest status, molecular evolution, and epigenetic factors derived from the genome assembly of Frankliniella fusca, a thysanopteran phytovirus vector.</title>
        <authorList>
            <person name="Catto M.A."/>
            <person name="Labadie P.E."/>
            <person name="Jacobson A.L."/>
            <person name="Kennedy G.G."/>
            <person name="Srinivasan R."/>
            <person name="Hunt B.G."/>
        </authorList>
    </citation>
    <scope>NUCLEOTIDE SEQUENCE</scope>
    <source>
        <strain evidence="4">PL_HMW_Pooled</strain>
    </source>
</reference>
<gene>
    <name evidence="4" type="ORF">KUF71_001966</name>
</gene>
<comment type="caution">
    <text evidence="4">The sequence shown here is derived from an EMBL/GenBank/DDBJ whole genome shotgun (WGS) entry which is preliminary data.</text>
</comment>
<dbReference type="GO" id="GO:0015074">
    <property type="term" value="P:DNA integration"/>
    <property type="evidence" value="ECO:0007669"/>
    <property type="project" value="InterPro"/>
</dbReference>
<dbReference type="InterPro" id="IPR001584">
    <property type="entry name" value="Integrase_cat-core"/>
</dbReference>
<dbReference type="Pfam" id="PF20700">
    <property type="entry name" value="Mutator"/>
    <property type="match status" value="1"/>
</dbReference>
<dbReference type="Pfam" id="PF00665">
    <property type="entry name" value="rve"/>
    <property type="match status" value="1"/>
</dbReference>